<sequence>MIHFQVYLEKIKKTLAKAIHIYPIKTYSKTVRLTSILWIM</sequence>
<dbReference type="Proteomes" id="UP001242368">
    <property type="component" value="Unassembled WGS sequence"/>
</dbReference>
<keyword evidence="2" id="KW-1185">Reference proteome</keyword>
<protein>
    <submittedName>
        <fullName evidence="1">Uncharacterized protein</fullName>
    </submittedName>
</protein>
<evidence type="ECO:0000313" key="2">
    <source>
        <dbReference type="Proteomes" id="UP001242368"/>
    </source>
</evidence>
<name>A0ABT8CRW1_9FLAO</name>
<evidence type="ECO:0000313" key="1">
    <source>
        <dbReference type="EMBL" id="MDN3707252.1"/>
    </source>
</evidence>
<gene>
    <name evidence="1" type="ORF">QW060_08900</name>
</gene>
<reference evidence="2" key="1">
    <citation type="journal article" date="2019" name="Int. J. Syst. Evol. Microbiol.">
        <title>The Global Catalogue of Microorganisms (GCM) 10K type strain sequencing project: providing services to taxonomists for standard genome sequencing and annotation.</title>
        <authorList>
            <consortium name="The Broad Institute Genomics Platform"/>
            <consortium name="The Broad Institute Genome Sequencing Center for Infectious Disease"/>
            <person name="Wu L."/>
            <person name="Ma J."/>
        </authorList>
    </citation>
    <scope>NUCLEOTIDE SEQUENCE [LARGE SCALE GENOMIC DNA]</scope>
    <source>
        <strain evidence="2">CECT 7184</strain>
    </source>
</reference>
<comment type="caution">
    <text evidence="1">The sequence shown here is derived from an EMBL/GenBank/DDBJ whole genome shotgun (WGS) entry which is preliminary data.</text>
</comment>
<accession>A0ABT8CRW1</accession>
<dbReference type="EMBL" id="JAUFQU010000001">
    <property type="protein sequence ID" value="MDN3707252.1"/>
    <property type="molecule type" value="Genomic_DNA"/>
</dbReference>
<proteinExistence type="predicted"/>
<organism evidence="1 2">
    <name type="scientific">Paenimyroides ceti</name>
    <dbReference type="NCBI Taxonomy" id="395087"/>
    <lineage>
        <taxon>Bacteria</taxon>
        <taxon>Pseudomonadati</taxon>
        <taxon>Bacteroidota</taxon>
        <taxon>Flavobacteriia</taxon>
        <taxon>Flavobacteriales</taxon>
        <taxon>Flavobacteriaceae</taxon>
        <taxon>Paenimyroides</taxon>
    </lineage>
</organism>